<dbReference type="PANTHER" id="PTHR22807:SF61">
    <property type="entry name" value="NOL1_NOP2_SUN FAMILY PROTEIN _ ANTITERMINATION NUSB DOMAIN-CONTAINING PROTEIN"/>
    <property type="match status" value="1"/>
</dbReference>
<sequence length="435" mass="48140">MAARKPSVRLNAAQALARVIKGESLGTALPAVEETFEGRDLALLRQLCYTTLRHWFSLNARLDALLSKPLKTKDSEVKALMLLGLCQLSHMRIPEHASISETVTAAGNLKRKPWARGLVNAVLRNSQREADTLQSLSLDNAEKCELPAWLYGKIAKAWSDQLDEVIAGTNSQAPMTLRVNARKTSREDYLQVLKEADISAETCQYSRHGIQLEQATNVSCLPGFSDGMVSVQDEAAQLSADMLECQPGNRVLDACAAPGGKTCHLLESTADLDMTALDLEAARLERVAENLERLQLQAKLVRGDASKPKYWWDDKPFDRILLDAPCSATGVIRRHPDIKLLRRPEDIVQLAELQGRILDTMWSLLKPGGTMVYATCSILPEENSKQIKSFLARTENAVQDTPIMGCGLDTGFGMQLLPTKGMHDGFFYCRLRKQP</sequence>
<dbReference type="Pfam" id="PF01189">
    <property type="entry name" value="Methyltr_RsmB-F"/>
    <property type="match status" value="1"/>
</dbReference>
<dbReference type="SUPFAM" id="SSF53335">
    <property type="entry name" value="S-adenosyl-L-methionine-dependent methyltransferases"/>
    <property type="match status" value="1"/>
</dbReference>
<dbReference type="InterPro" id="IPR004573">
    <property type="entry name" value="rRNA_ssu_MeTfrase_B"/>
</dbReference>
<comment type="function">
    <text evidence="1">Specifically methylates the cytosine at position 967 (m5C967) of 16S rRNA.</text>
</comment>
<evidence type="ECO:0000256" key="7">
    <source>
        <dbReference type="ARBA" id="ARBA00022603"/>
    </source>
</evidence>
<dbReference type="SUPFAM" id="SSF48013">
    <property type="entry name" value="NusB-like"/>
    <property type="match status" value="1"/>
</dbReference>
<organism evidence="17 18">
    <name type="scientific">Parendozoicomonas callyspongiae</name>
    <dbReference type="NCBI Taxonomy" id="2942213"/>
    <lineage>
        <taxon>Bacteria</taxon>
        <taxon>Pseudomonadati</taxon>
        <taxon>Pseudomonadota</taxon>
        <taxon>Gammaproteobacteria</taxon>
        <taxon>Oceanospirillales</taxon>
        <taxon>Endozoicomonadaceae</taxon>
        <taxon>Parendozoicomonas</taxon>
    </lineage>
</organism>
<keyword evidence="5" id="KW-0963">Cytoplasm</keyword>
<dbReference type="GO" id="GO:0008168">
    <property type="term" value="F:methyltransferase activity"/>
    <property type="evidence" value="ECO:0007669"/>
    <property type="project" value="UniProtKB-KW"/>
</dbReference>
<evidence type="ECO:0000313" key="17">
    <source>
        <dbReference type="EMBL" id="MCL6268539.1"/>
    </source>
</evidence>
<evidence type="ECO:0000256" key="5">
    <source>
        <dbReference type="ARBA" id="ARBA00022490"/>
    </source>
</evidence>
<keyword evidence="7 14" id="KW-0489">Methyltransferase</keyword>
<feature type="binding site" evidence="14">
    <location>
        <position position="304"/>
    </location>
    <ligand>
        <name>S-adenosyl-L-methionine</name>
        <dbReference type="ChEBI" id="CHEBI:59789"/>
    </ligand>
</feature>
<dbReference type="Pfam" id="PF01029">
    <property type="entry name" value="NusB"/>
    <property type="match status" value="1"/>
</dbReference>
<proteinExistence type="inferred from homology"/>
<dbReference type="Gene3D" id="3.40.50.150">
    <property type="entry name" value="Vaccinia Virus protein VP39"/>
    <property type="match status" value="1"/>
</dbReference>
<dbReference type="EMBL" id="JAMFLX010000001">
    <property type="protein sequence ID" value="MCL6268539.1"/>
    <property type="molecule type" value="Genomic_DNA"/>
</dbReference>
<keyword evidence="15" id="KW-0175">Coiled coil</keyword>
<evidence type="ECO:0000259" key="16">
    <source>
        <dbReference type="PROSITE" id="PS51686"/>
    </source>
</evidence>
<feature type="binding site" evidence="14">
    <location>
        <position position="323"/>
    </location>
    <ligand>
        <name>S-adenosyl-L-methionine</name>
        <dbReference type="ChEBI" id="CHEBI:59789"/>
    </ligand>
</feature>
<keyword evidence="8 14" id="KW-0808">Transferase</keyword>
<dbReference type="Proteomes" id="UP001203338">
    <property type="component" value="Unassembled WGS sequence"/>
</dbReference>
<dbReference type="CDD" id="cd02440">
    <property type="entry name" value="AdoMet_MTases"/>
    <property type="match status" value="1"/>
</dbReference>
<dbReference type="Gene3D" id="1.10.940.10">
    <property type="entry name" value="NusB-like"/>
    <property type="match status" value="1"/>
</dbReference>
<evidence type="ECO:0000256" key="6">
    <source>
        <dbReference type="ARBA" id="ARBA00022552"/>
    </source>
</evidence>
<dbReference type="PRINTS" id="PR02008">
    <property type="entry name" value="RCMTFAMILY"/>
</dbReference>
<dbReference type="Pfam" id="PF22458">
    <property type="entry name" value="RsmF-B_ferredox"/>
    <property type="match status" value="1"/>
</dbReference>
<dbReference type="InterPro" id="IPR054728">
    <property type="entry name" value="RsmB-like_ferredoxin"/>
</dbReference>
<evidence type="ECO:0000256" key="1">
    <source>
        <dbReference type="ARBA" id="ARBA00002724"/>
    </source>
</evidence>
<comment type="similarity">
    <text evidence="3 14">Belongs to the class I-like SAM-binding methyltransferase superfamily. RsmB/NOP family.</text>
</comment>
<dbReference type="Gene3D" id="3.30.70.1170">
    <property type="entry name" value="Sun protein, domain 3"/>
    <property type="match status" value="1"/>
</dbReference>
<feature type="binding site" evidence="14">
    <location>
        <begin position="255"/>
        <end position="261"/>
    </location>
    <ligand>
        <name>S-adenosyl-L-methionine</name>
        <dbReference type="ChEBI" id="CHEBI:59789"/>
    </ligand>
</feature>
<dbReference type="InterPro" id="IPR023267">
    <property type="entry name" value="RCMT"/>
</dbReference>
<dbReference type="NCBIfam" id="NF008149">
    <property type="entry name" value="PRK10901.1"/>
    <property type="match status" value="1"/>
</dbReference>
<dbReference type="InterPro" id="IPR029063">
    <property type="entry name" value="SAM-dependent_MTases_sf"/>
</dbReference>
<comment type="catalytic activity">
    <reaction evidence="13">
        <text>cytidine(967) in 16S rRNA + S-adenosyl-L-methionine = 5-methylcytidine(967) in 16S rRNA + S-adenosyl-L-homocysteine + H(+)</text>
        <dbReference type="Rhea" id="RHEA:42748"/>
        <dbReference type="Rhea" id="RHEA-COMP:10219"/>
        <dbReference type="Rhea" id="RHEA-COMP:10220"/>
        <dbReference type="ChEBI" id="CHEBI:15378"/>
        <dbReference type="ChEBI" id="CHEBI:57856"/>
        <dbReference type="ChEBI" id="CHEBI:59789"/>
        <dbReference type="ChEBI" id="CHEBI:74483"/>
        <dbReference type="ChEBI" id="CHEBI:82748"/>
        <dbReference type="EC" id="2.1.1.176"/>
    </reaction>
</comment>
<evidence type="ECO:0000256" key="12">
    <source>
        <dbReference type="ARBA" id="ARBA00031088"/>
    </source>
</evidence>
<dbReference type="InterPro" id="IPR035926">
    <property type="entry name" value="NusB-like_sf"/>
</dbReference>
<evidence type="ECO:0000313" key="18">
    <source>
        <dbReference type="Proteomes" id="UP001203338"/>
    </source>
</evidence>
<evidence type="ECO:0000256" key="9">
    <source>
        <dbReference type="ARBA" id="ARBA00022691"/>
    </source>
</evidence>
<evidence type="ECO:0000256" key="10">
    <source>
        <dbReference type="ARBA" id="ARBA00022884"/>
    </source>
</evidence>
<keyword evidence="6" id="KW-0698">rRNA processing</keyword>
<name>A0ABT0PAX4_9GAMM</name>
<dbReference type="RefSeq" id="WP_249697372.1">
    <property type="nucleotide sequence ID" value="NZ_JAMFLX010000001.1"/>
</dbReference>
<evidence type="ECO:0000256" key="4">
    <source>
        <dbReference type="ARBA" id="ARBA00012140"/>
    </source>
</evidence>
<gene>
    <name evidence="17" type="primary">rsmB</name>
    <name evidence="17" type="ORF">M3P05_01050</name>
</gene>
<evidence type="ECO:0000256" key="2">
    <source>
        <dbReference type="ARBA" id="ARBA00004496"/>
    </source>
</evidence>
<dbReference type="InterPro" id="IPR018314">
    <property type="entry name" value="RsmB/NOL1/NOP2-like_CS"/>
</dbReference>
<feature type="binding site" evidence="14">
    <location>
        <position position="278"/>
    </location>
    <ligand>
        <name>S-adenosyl-L-methionine</name>
        <dbReference type="ChEBI" id="CHEBI:59789"/>
    </ligand>
</feature>
<evidence type="ECO:0000256" key="11">
    <source>
        <dbReference type="ARBA" id="ARBA00030399"/>
    </source>
</evidence>
<dbReference type="PROSITE" id="PS01153">
    <property type="entry name" value="NOL1_NOP2_SUN"/>
    <property type="match status" value="1"/>
</dbReference>
<dbReference type="PROSITE" id="PS51686">
    <property type="entry name" value="SAM_MT_RSMB_NOP"/>
    <property type="match status" value="1"/>
</dbReference>
<evidence type="ECO:0000256" key="15">
    <source>
        <dbReference type="SAM" id="Coils"/>
    </source>
</evidence>
<keyword evidence="10 14" id="KW-0694">RNA-binding</keyword>
<protein>
    <recommendedName>
        <fullName evidence="4">16S rRNA (cytosine(967)-C(5))-methyltransferase</fullName>
        <ecNumber evidence="4">2.1.1.176</ecNumber>
    </recommendedName>
    <alternativeName>
        <fullName evidence="11">16S rRNA m5C967 methyltransferase</fullName>
    </alternativeName>
    <alternativeName>
        <fullName evidence="12">rRNA (cytosine-C(5)-)-methyltransferase RsmB</fullName>
    </alternativeName>
</protein>
<dbReference type="PANTHER" id="PTHR22807">
    <property type="entry name" value="NOP2 YEAST -RELATED NOL1/NOP2/FMU SUN DOMAIN-CONTAINING"/>
    <property type="match status" value="1"/>
</dbReference>
<feature type="coiled-coil region" evidence="15">
    <location>
        <begin position="274"/>
        <end position="304"/>
    </location>
</feature>
<keyword evidence="9 14" id="KW-0949">S-adenosyl-L-methionine</keyword>
<dbReference type="InterPro" id="IPR049560">
    <property type="entry name" value="MeTrfase_RsmB-F_NOP2_cat"/>
</dbReference>
<dbReference type="InterPro" id="IPR001678">
    <property type="entry name" value="MeTrfase_RsmB-F_NOP2_dom"/>
</dbReference>
<evidence type="ECO:0000256" key="13">
    <source>
        <dbReference type="ARBA" id="ARBA00047283"/>
    </source>
</evidence>
<evidence type="ECO:0000256" key="3">
    <source>
        <dbReference type="ARBA" id="ARBA00007494"/>
    </source>
</evidence>
<evidence type="ECO:0000256" key="8">
    <source>
        <dbReference type="ARBA" id="ARBA00022679"/>
    </source>
</evidence>
<comment type="caution">
    <text evidence="17">The sequence shown here is derived from an EMBL/GenBank/DDBJ whole genome shotgun (WGS) entry which is preliminary data.</text>
</comment>
<comment type="subcellular location">
    <subcellularLocation>
        <location evidence="2">Cytoplasm</location>
    </subcellularLocation>
</comment>
<dbReference type="GO" id="GO:0032259">
    <property type="term" value="P:methylation"/>
    <property type="evidence" value="ECO:0007669"/>
    <property type="project" value="UniProtKB-KW"/>
</dbReference>
<feature type="active site" description="Nucleophile" evidence="14">
    <location>
        <position position="376"/>
    </location>
</feature>
<evidence type="ECO:0000256" key="14">
    <source>
        <dbReference type="PROSITE-ProRule" id="PRU01023"/>
    </source>
</evidence>
<dbReference type="NCBIfam" id="TIGR00563">
    <property type="entry name" value="rsmB"/>
    <property type="match status" value="1"/>
</dbReference>
<accession>A0ABT0PAX4</accession>
<feature type="domain" description="SAM-dependent MTase RsmB/NOP-type" evidence="16">
    <location>
        <begin position="165"/>
        <end position="434"/>
    </location>
</feature>
<dbReference type="InterPro" id="IPR006027">
    <property type="entry name" value="NusB_RsmB_TIM44"/>
</dbReference>
<reference evidence="17 18" key="1">
    <citation type="submission" date="2022-05" db="EMBL/GenBank/DDBJ databases">
        <authorList>
            <person name="Park J.-S."/>
        </authorList>
    </citation>
    <scope>NUCLEOTIDE SEQUENCE [LARGE SCALE GENOMIC DNA]</scope>
    <source>
        <strain evidence="17 18">2012CJ34-2</strain>
    </source>
</reference>
<keyword evidence="18" id="KW-1185">Reference proteome</keyword>
<dbReference type="EC" id="2.1.1.176" evidence="4"/>